<feature type="region of interest" description="Disordered" evidence="1">
    <location>
        <begin position="48"/>
        <end position="72"/>
    </location>
</feature>
<feature type="region of interest" description="Disordered" evidence="1">
    <location>
        <begin position="177"/>
        <end position="282"/>
    </location>
</feature>
<evidence type="ECO:0000313" key="3">
    <source>
        <dbReference type="Proteomes" id="UP000596742"/>
    </source>
</evidence>
<organism evidence="2 3">
    <name type="scientific">Mytilus galloprovincialis</name>
    <name type="common">Mediterranean mussel</name>
    <dbReference type="NCBI Taxonomy" id="29158"/>
    <lineage>
        <taxon>Eukaryota</taxon>
        <taxon>Metazoa</taxon>
        <taxon>Spiralia</taxon>
        <taxon>Lophotrochozoa</taxon>
        <taxon>Mollusca</taxon>
        <taxon>Bivalvia</taxon>
        <taxon>Autobranchia</taxon>
        <taxon>Pteriomorphia</taxon>
        <taxon>Mytilida</taxon>
        <taxon>Mytiloidea</taxon>
        <taxon>Mytilidae</taxon>
        <taxon>Mytilinae</taxon>
        <taxon>Mytilus</taxon>
    </lineage>
</organism>
<keyword evidence="3" id="KW-1185">Reference proteome</keyword>
<protein>
    <submittedName>
        <fullName evidence="2">Uncharacterized protein</fullName>
    </submittedName>
</protein>
<proteinExistence type="predicted"/>
<reference evidence="2" key="1">
    <citation type="submission" date="2018-11" db="EMBL/GenBank/DDBJ databases">
        <authorList>
            <person name="Alioto T."/>
            <person name="Alioto T."/>
        </authorList>
    </citation>
    <scope>NUCLEOTIDE SEQUENCE</scope>
</reference>
<feature type="compositionally biased region" description="Basic and acidic residues" evidence="1">
    <location>
        <begin position="267"/>
        <end position="277"/>
    </location>
</feature>
<feature type="compositionally biased region" description="Polar residues" evidence="1">
    <location>
        <begin position="204"/>
        <end position="266"/>
    </location>
</feature>
<comment type="caution">
    <text evidence="2">The sequence shown here is derived from an EMBL/GenBank/DDBJ whole genome shotgun (WGS) entry which is preliminary data.</text>
</comment>
<dbReference type="OrthoDB" id="6150479at2759"/>
<name>A0A8B6CRH5_MYTGA</name>
<sequence>MAASMKNNTFDSLQILLRLLNDIEKKKILTKTTCKGYHDLFKPWTFKNEEKDEETKSKEKSEAPLTDEDRLSSVEKAELELVTKLLSKAEKAYKVKEKLAEPKRSKNDIHDATKLFKHNHEEDLDLQTETLKPGKEEYVDEESVKINTARTSSELKSKINNYKTGGSKSSATVVTKSASIENEKTKNAVNNKVKPRTEIRKPQKTFQSHIKAPFQTNSSIPFPKKSTSITKTAPQIRPTSASRYKQVNKSSSNQIVPKSSASQPSTRNKDVSQKRGQVEGQIEKVQFARSGQTSKSAEKEDTDHFELHDVKNAEKGDNRTDINYTEQDNGQVSADLLANRLSQLNVPENKPAGKQKFDLLRDGCHLTIPAKLKKYAAHNRKLRQKYEMYKMTKKVDGQHSSMKILAGIEATFTDIEEWVLMKNITDMTNMYTNLRKYLNSLDLQNISDSSSVYEILRSRKALEMILSTFQQVEEQRGQLDTGCLDNADYIGTCHVDVTTPPLHRQSIWLSDSFIKDMWLPSPPAIMQYRSVRQLERYTSLLFQLQYSQFQSYIQEVFAKDILPFLKSLHPKSSEFILILRASFSLLTSDGTFPVIVQDTIQELEESIGGDDS</sequence>
<dbReference type="EMBL" id="UYJE01002110">
    <property type="protein sequence ID" value="VDI07883.1"/>
    <property type="molecule type" value="Genomic_DNA"/>
</dbReference>
<gene>
    <name evidence="2" type="ORF">MGAL_10B087255</name>
</gene>
<accession>A0A8B6CRH5</accession>
<dbReference type="Proteomes" id="UP000596742">
    <property type="component" value="Unassembled WGS sequence"/>
</dbReference>
<dbReference type="AlphaFoldDB" id="A0A8B6CRH5"/>
<evidence type="ECO:0000313" key="2">
    <source>
        <dbReference type="EMBL" id="VDI07883.1"/>
    </source>
</evidence>
<evidence type="ECO:0000256" key="1">
    <source>
        <dbReference type="SAM" id="MobiDB-lite"/>
    </source>
</evidence>